<keyword evidence="6" id="KW-0443">Lipid metabolism</keyword>
<evidence type="ECO:0000256" key="8">
    <source>
        <dbReference type="ARBA" id="ARBA00023264"/>
    </source>
</evidence>
<dbReference type="InterPro" id="IPR014729">
    <property type="entry name" value="Rossmann-like_a/b/a_fold"/>
</dbReference>
<evidence type="ECO:0000259" key="13">
    <source>
        <dbReference type="Pfam" id="PF01467"/>
    </source>
</evidence>
<keyword evidence="2" id="KW-0444">Lipid biosynthesis</keyword>
<keyword evidence="3" id="KW-0597">Phosphoprotein</keyword>
<dbReference type="NCBIfam" id="TIGR00125">
    <property type="entry name" value="cyt_tran_rel"/>
    <property type="match status" value="1"/>
</dbReference>
<dbReference type="InterPro" id="IPR041723">
    <property type="entry name" value="CCT"/>
</dbReference>
<organism evidence="14 15">
    <name type="scientific">Exophiala xenobiotica</name>
    <dbReference type="NCBI Taxonomy" id="348802"/>
    <lineage>
        <taxon>Eukaryota</taxon>
        <taxon>Fungi</taxon>
        <taxon>Dikarya</taxon>
        <taxon>Ascomycota</taxon>
        <taxon>Pezizomycotina</taxon>
        <taxon>Eurotiomycetes</taxon>
        <taxon>Chaetothyriomycetidae</taxon>
        <taxon>Chaetothyriales</taxon>
        <taxon>Herpotrichiellaceae</taxon>
        <taxon>Exophiala</taxon>
    </lineage>
</organism>
<feature type="compositionally biased region" description="Polar residues" evidence="12">
    <location>
        <begin position="452"/>
        <end position="466"/>
    </location>
</feature>
<evidence type="ECO:0000256" key="4">
    <source>
        <dbReference type="ARBA" id="ARBA00022679"/>
    </source>
</evidence>
<keyword evidence="8" id="KW-1208">Phospholipid metabolism</keyword>
<dbReference type="InterPro" id="IPR004821">
    <property type="entry name" value="Cyt_trans-like"/>
</dbReference>
<dbReference type="HOGENOM" id="CLU_034585_5_1_1"/>
<evidence type="ECO:0000256" key="1">
    <source>
        <dbReference type="ARBA" id="ARBA00010101"/>
    </source>
</evidence>
<dbReference type="InterPro" id="IPR045049">
    <property type="entry name" value="Pcy1-like"/>
</dbReference>
<dbReference type="CDD" id="cd02174">
    <property type="entry name" value="CCT"/>
    <property type="match status" value="1"/>
</dbReference>
<feature type="region of interest" description="Disordered" evidence="12">
    <location>
        <begin position="432"/>
        <end position="506"/>
    </location>
</feature>
<dbReference type="STRING" id="348802.A0A0D2EUK4"/>
<evidence type="ECO:0000256" key="12">
    <source>
        <dbReference type="SAM" id="MobiDB-lite"/>
    </source>
</evidence>
<gene>
    <name evidence="14" type="ORF">PV05_10208</name>
</gene>
<evidence type="ECO:0000256" key="11">
    <source>
        <dbReference type="ARBA" id="ARBA00080967"/>
    </source>
</evidence>
<dbReference type="GO" id="GO:0031210">
    <property type="term" value="F:phosphatidylcholine binding"/>
    <property type="evidence" value="ECO:0007669"/>
    <property type="project" value="TreeGrafter"/>
</dbReference>
<dbReference type="PANTHER" id="PTHR10739:SF13">
    <property type="entry name" value="CHOLINE-PHOSPHATE CYTIDYLYLTRANSFERASE"/>
    <property type="match status" value="1"/>
</dbReference>
<dbReference type="PANTHER" id="PTHR10739">
    <property type="entry name" value="CYTIDYLYLTRANSFERASE"/>
    <property type="match status" value="1"/>
</dbReference>
<reference evidence="14 15" key="1">
    <citation type="submission" date="2015-01" db="EMBL/GenBank/DDBJ databases">
        <title>The Genome Sequence of Exophiala xenobiotica CBS118157.</title>
        <authorList>
            <consortium name="The Broad Institute Genomics Platform"/>
            <person name="Cuomo C."/>
            <person name="de Hoog S."/>
            <person name="Gorbushina A."/>
            <person name="Stielow B."/>
            <person name="Teixiera M."/>
            <person name="Abouelleil A."/>
            <person name="Chapman S.B."/>
            <person name="Priest M."/>
            <person name="Young S.K."/>
            <person name="Wortman J."/>
            <person name="Nusbaum C."/>
            <person name="Birren B."/>
        </authorList>
    </citation>
    <scope>NUCLEOTIDE SEQUENCE [LARGE SCALE GENOMIC DNA]</scope>
    <source>
        <strain evidence="14 15">CBS 118157</strain>
    </source>
</reference>
<evidence type="ECO:0000313" key="14">
    <source>
        <dbReference type="EMBL" id="KIW51494.1"/>
    </source>
</evidence>
<dbReference type="RefSeq" id="XP_013312078.1">
    <property type="nucleotide sequence ID" value="XM_013456624.1"/>
</dbReference>
<feature type="domain" description="Cytidyltransferase-like" evidence="13">
    <location>
        <begin position="158"/>
        <end position="285"/>
    </location>
</feature>
<dbReference type="Proteomes" id="UP000054342">
    <property type="component" value="Unassembled WGS sequence"/>
</dbReference>
<feature type="compositionally biased region" description="Basic and acidic residues" evidence="12">
    <location>
        <begin position="98"/>
        <end position="107"/>
    </location>
</feature>
<keyword evidence="7" id="KW-0594">Phospholipid biosynthesis</keyword>
<keyword evidence="5" id="KW-0548">Nucleotidyltransferase</keyword>
<sequence>MSSPSSTSSTKRKRTTASDRLKSTAADLQQPPSRDASGEELADSPSHNTRTRKHASSSSIDGNVPPSKRARTRSNAKSGEPNGADQEDAGELSSAADESGHETEEKGNSTQQVPSSVTKAFVNGEQETMAQVPKAGLRDPVGGYKTNPPPVGRPVRVYADGVFDLFHLGHMRQLEQAKTAFPNTYLIVGVTGDTETHKRKGLTVLTGAERAETVRHCRWVDEVIPNCPWIVTPEFLAKHEIDYVAHDDEPYGAAEGDDIYAPIKEEGKFLVTQRTEGVSTTGIITKIVRDYEKYIARQLKRGTSRQELNISWLKKNELELKRHVQELRENIKTNWTTAGGEIGRDLRQLWQNASSRPASPSPFNRQLSSETIKSPTTASAVEHLRHLEVPGSAERRSDSPGRFSRSDDFAAGYSLGLIGGVKSWMMRGRRALRDSQPPSPDGSEDDEARSPLSASVSNNGDATTGLKTPPFLGRGRKGKNASELDLEQGEDEDEEEHERDAMDVMH</sequence>
<evidence type="ECO:0000256" key="5">
    <source>
        <dbReference type="ARBA" id="ARBA00022695"/>
    </source>
</evidence>
<dbReference type="Pfam" id="PF01467">
    <property type="entry name" value="CTP_transf_like"/>
    <property type="match status" value="1"/>
</dbReference>
<name>A0A0D2EUK4_9EURO</name>
<dbReference type="GO" id="GO:0004105">
    <property type="term" value="F:choline-phosphate cytidylyltransferase activity"/>
    <property type="evidence" value="ECO:0007669"/>
    <property type="project" value="UniProtKB-EC"/>
</dbReference>
<dbReference type="OrthoDB" id="17102at2759"/>
<accession>A0A0D2EUK4</accession>
<feature type="region of interest" description="Disordered" evidence="12">
    <location>
        <begin position="387"/>
        <end position="406"/>
    </location>
</feature>
<evidence type="ECO:0000313" key="15">
    <source>
        <dbReference type="Proteomes" id="UP000054342"/>
    </source>
</evidence>
<feature type="region of interest" description="Disordered" evidence="12">
    <location>
        <begin position="1"/>
        <end position="115"/>
    </location>
</feature>
<keyword evidence="15" id="KW-1185">Reference proteome</keyword>
<evidence type="ECO:0000256" key="3">
    <source>
        <dbReference type="ARBA" id="ARBA00022553"/>
    </source>
</evidence>
<evidence type="ECO:0000256" key="2">
    <source>
        <dbReference type="ARBA" id="ARBA00022516"/>
    </source>
</evidence>
<proteinExistence type="inferred from homology"/>
<evidence type="ECO:0000256" key="6">
    <source>
        <dbReference type="ARBA" id="ARBA00023098"/>
    </source>
</evidence>
<dbReference type="GeneID" id="25332116"/>
<dbReference type="EC" id="2.7.7.15" evidence="9"/>
<feature type="region of interest" description="Disordered" evidence="12">
    <location>
        <begin position="354"/>
        <end position="378"/>
    </location>
</feature>
<dbReference type="SUPFAM" id="SSF52374">
    <property type="entry name" value="Nucleotidylyl transferase"/>
    <property type="match status" value="1"/>
</dbReference>
<dbReference type="EMBL" id="KN847322">
    <property type="protein sequence ID" value="KIW51494.1"/>
    <property type="molecule type" value="Genomic_DNA"/>
</dbReference>
<dbReference type="FunFam" id="3.40.50.620:FF:000147">
    <property type="entry name" value="Cholinephosphate cytidylyltransferase"/>
    <property type="match status" value="1"/>
</dbReference>
<evidence type="ECO:0000256" key="10">
    <source>
        <dbReference type="ARBA" id="ARBA00076205"/>
    </source>
</evidence>
<keyword evidence="4" id="KW-0808">Transferase</keyword>
<protein>
    <recommendedName>
        <fullName evidence="9">choline-phosphate cytidylyltransferase</fullName>
        <ecNumber evidence="9">2.7.7.15</ecNumber>
    </recommendedName>
    <alternativeName>
        <fullName evidence="10">CTP:phosphocholine cytidylyltransferase</fullName>
    </alternativeName>
    <alternativeName>
        <fullName evidence="11">Phosphorylcholine transferase</fullName>
    </alternativeName>
</protein>
<dbReference type="AlphaFoldDB" id="A0A0D2EUK4"/>
<feature type="compositionally biased region" description="Acidic residues" evidence="12">
    <location>
        <begin position="484"/>
        <end position="497"/>
    </location>
</feature>
<dbReference type="Gene3D" id="3.40.50.620">
    <property type="entry name" value="HUPs"/>
    <property type="match status" value="1"/>
</dbReference>
<comment type="similarity">
    <text evidence="1">Belongs to the cytidylyltransferase family.</text>
</comment>
<evidence type="ECO:0000256" key="7">
    <source>
        <dbReference type="ARBA" id="ARBA00023209"/>
    </source>
</evidence>
<evidence type="ECO:0000256" key="9">
    <source>
        <dbReference type="ARBA" id="ARBA00026101"/>
    </source>
</evidence>
<dbReference type="GO" id="GO:0005635">
    <property type="term" value="C:nuclear envelope"/>
    <property type="evidence" value="ECO:0007669"/>
    <property type="project" value="TreeGrafter"/>
</dbReference>